<evidence type="ECO:0000259" key="3">
    <source>
        <dbReference type="Pfam" id="PF22974"/>
    </source>
</evidence>
<reference evidence="4 5" key="1">
    <citation type="journal article" date="2016" name="Genome Biol. Evol.">
        <title>Divergent and convergent evolution of fungal pathogenicity.</title>
        <authorList>
            <person name="Shang Y."/>
            <person name="Xiao G."/>
            <person name="Zheng P."/>
            <person name="Cen K."/>
            <person name="Zhan S."/>
            <person name="Wang C."/>
        </authorList>
    </citation>
    <scope>NUCLEOTIDE SEQUENCE [LARGE SCALE GENOMIC DNA]</scope>
    <source>
        <strain evidence="4 5">RCEF 2490</strain>
    </source>
</reference>
<comment type="caution">
    <text evidence="4">The sequence shown here is derived from an EMBL/GenBank/DDBJ whole genome shotgun (WGS) entry which is preliminary data.</text>
</comment>
<dbReference type="EMBL" id="AZGY01000005">
    <property type="protein sequence ID" value="KZZ98398.1"/>
    <property type="molecule type" value="Genomic_DNA"/>
</dbReference>
<evidence type="ECO:0000313" key="4">
    <source>
        <dbReference type="EMBL" id="KZZ98398.1"/>
    </source>
</evidence>
<keyword evidence="2" id="KW-0732">Signal</keyword>
<feature type="domain" description="DUF7029" evidence="3">
    <location>
        <begin position="124"/>
        <end position="209"/>
    </location>
</feature>
<evidence type="ECO:0000256" key="1">
    <source>
        <dbReference type="SAM" id="MobiDB-lite"/>
    </source>
</evidence>
<keyword evidence="5" id="KW-1185">Reference proteome</keyword>
<evidence type="ECO:0000256" key="2">
    <source>
        <dbReference type="SAM" id="SignalP"/>
    </source>
</evidence>
<accession>A0A168E481</accession>
<name>A0A168E481_9HYPO</name>
<evidence type="ECO:0000313" key="5">
    <source>
        <dbReference type="Proteomes" id="UP000078544"/>
    </source>
</evidence>
<dbReference type="InterPro" id="IPR054293">
    <property type="entry name" value="DUF7029"/>
</dbReference>
<feature type="chain" id="PRO_5007896444" description="DUF7029 domain-containing protein" evidence="2">
    <location>
        <begin position="21"/>
        <end position="901"/>
    </location>
</feature>
<dbReference type="Pfam" id="PF22974">
    <property type="entry name" value="DUF7029"/>
    <property type="match status" value="1"/>
</dbReference>
<dbReference type="OrthoDB" id="160645at2759"/>
<feature type="region of interest" description="Disordered" evidence="1">
    <location>
        <begin position="46"/>
        <end position="69"/>
    </location>
</feature>
<organism evidence="4 5">
    <name type="scientific">Moelleriella libera RCEF 2490</name>
    <dbReference type="NCBI Taxonomy" id="1081109"/>
    <lineage>
        <taxon>Eukaryota</taxon>
        <taxon>Fungi</taxon>
        <taxon>Dikarya</taxon>
        <taxon>Ascomycota</taxon>
        <taxon>Pezizomycotina</taxon>
        <taxon>Sordariomycetes</taxon>
        <taxon>Hypocreomycetidae</taxon>
        <taxon>Hypocreales</taxon>
        <taxon>Clavicipitaceae</taxon>
        <taxon>Moelleriella</taxon>
    </lineage>
</organism>
<proteinExistence type="predicted"/>
<gene>
    <name evidence="4" type="ORF">AAL_02916</name>
</gene>
<feature type="signal peptide" evidence="2">
    <location>
        <begin position="1"/>
        <end position="20"/>
    </location>
</feature>
<feature type="compositionally biased region" description="Low complexity" evidence="1">
    <location>
        <begin position="56"/>
        <end position="67"/>
    </location>
</feature>
<dbReference type="Proteomes" id="UP000078544">
    <property type="component" value="Unassembled WGS sequence"/>
</dbReference>
<dbReference type="AlphaFoldDB" id="A0A168E481"/>
<protein>
    <recommendedName>
        <fullName evidence="3">DUF7029 domain-containing protein</fullName>
    </recommendedName>
</protein>
<sequence length="901" mass="96658">MPASILTSALFLGVAIPALASQPPYLFRNTSSNANATATVQTIAHARPSPANGRNPSSSQTSTPRPSLINEAPSVTLLPSLHWSVDPGRIENVVPVPPSDGSQFYYGSSNPSEPGHYAFLKYYFTMPSVNIDHVNHISISYSQETGMAVSFSSQDAFQRALDTWSISNGLILISYAAGCGEQSNGERCYFNVTNLEVEHRERRIVAAGILVHPDQITSLGETEWGWWSAGSKEQSIGSQRPAPSAAQSLVNDSSLSNKWSLKQPGCTVVADEAYGLPTACLGSSFDEMLDHNLGHHSMEAHDEDFLKRIMSGDAVGLISHNSSLWSGVRKTHRRFQSRAQPGFWSRIGIFLLEIAVQAVYDAPSSAVAIGGGINHAFNFTIPDPDAPLGATSTQLGATVARVDDSPWGKAILLKSFDWQSESKSLSNNLKVYCVGCSASGSATVAGRAKWSPHAGLEEGHVEVRVNMHMDLNIGIEAHATLHKDIHTDLFNYGLPCLSYGVVTIGPYISLGARAGLEGTAKGKILAGAKLGMQDSVAAIDLIDPSRNTRSGWEPFVKPALEVHGEVSLSAELGLPVGIKCGMKIAGWEKGVGMVNEPSIKATARVSGDAGLSKSTKLTGAIADQGGCVGITTEMDWRNQLRIGHGDAGDMTVLDTKDRAIFRKCIGYGRLTPRLSKKRSSSLTIIHSTQTNSTARPAQGASSRRIRMARATRPGQGAVNSRGGYLGPAYKLSISNTLIGKPSQLVNPAASTRVVSCADGNMYAVRNDNNETAICSGTWDTAPRSEVVYDEARRFMHYYSNTMSKAGISRLRVSRSSRVPQRSVAVALVPVQDPGSPSYYVAVNRKREVFYPVVCDYADGSASRMFLADHPARGMRVLRSEDVVHSITGGLVSRCHLMALKA</sequence>
<dbReference type="STRING" id="1081109.A0A168E481"/>